<dbReference type="Proteomes" id="UP000588277">
    <property type="component" value="Unassembled WGS sequence"/>
</dbReference>
<dbReference type="Pfam" id="PF00356">
    <property type="entry name" value="LacI"/>
    <property type="match status" value="1"/>
</dbReference>
<dbReference type="CDD" id="cd01392">
    <property type="entry name" value="HTH_LacI"/>
    <property type="match status" value="1"/>
</dbReference>
<accession>A0A7Y0F1K2</accession>
<evidence type="ECO:0000256" key="2">
    <source>
        <dbReference type="ARBA" id="ARBA00023125"/>
    </source>
</evidence>
<dbReference type="Gene3D" id="1.10.260.40">
    <property type="entry name" value="lambda repressor-like DNA-binding domains"/>
    <property type="match status" value="1"/>
</dbReference>
<dbReference type="SMART" id="SM00354">
    <property type="entry name" value="HTH_LACI"/>
    <property type="match status" value="1"/>
</dbReference>
<name>A0A7Y0F1K2_9BIFI</name>
<dbReference type="InterPro" id="IPR028082">
    <property type="entry name" value="Peripla_BP_I"/>
</dbReference>
<evidence type="ECO:0000313" key="5">
    <source>
        <dbReference type="EMBL" id="NMN00330.1"/>
    </source>
</evidence>
<dbReference type="InterPro" id="IPR046335">
    <property type="entry name" value="LacI/GalR-like_sensor"/>
</dbReference>
<dbReference type="SUPFAM" id="SSF53822">
    <property type="entry name" value="Periplasmic binding protein-like I"/>
    <property type="match status" value="1"/>
</dbReference>
<gene>
    <name evidence="5" type="ORF">G1C96_0908</name>
</gene>
<dbReference type="Pfam" id="PF13377">
    <property type="entry name" value="Peripla_BP_3"/>
    <property type="match status" value="1"/>
</dbReference>
<sequence length="343" mass="36808">MTTSSAPVRANGRRLRVTDIARLAGTSQSTVSKVINGRADVAEDTRRRVQAVLDEVGFRKKLVTTKVSNRIEFVTRVFDANGSFPLLQGLLHWARQESLDVGITELGREGEYAADAITHVIDGNPYGVVMQLSSASEKDRGALRSRGIPVVVIDPVNGNPSGDLTVSIDNWTGGLLAARHLTGLGHTRIGIIAGPESALSSTARIAGFEQGLREAGVTMPDELRRSGDFDATEGYRTANELLTLNDPPTAMFALNDLMAVGVYKAAAEHGLRIPDDLSVVGFDDIFPAAYLGPGLTTVNQSFDDMARKAIDMIVRTRRGTLTDTSVVLPVRLTVRQSTTAPRG</sequence>
<keyword evidence="2" id="KW-0238">DNA-binding</keyword>
<dbReference type="InterPro" id="IPR000843">
    <property type="entry name" value="HTH_LacI"/>
</dbReference>
<dbReference type="PANTHER" id="PTHR30146">
    <property type="entry name" value="LACI-RELATED TRANSCRIPTIONAL REPRESSOR"/>
    <property type="match status" value="1"/>
</dbReference>
<proteinExistence type="predicted"/>
<protein>
    <submittedName>
        <fullName evidence="5">LacI family transcriptional regulator</fullName>
    </submittedName>
</protein>
<organism evidence="5 6">
    <name type="scientific">Bifidobacterium moraviense</name>
    <dbReference type="NCBI Taxonomy" id="2675323"/>
    <lineage>
        <taxon>Bacteria</taxon>
        <taxon>Bacillati</taxon>
        <taxon>Actinomycetota</taxon>
        <taxon>Actinomycetes</taxon>
        <taxon>Bifidobacteriales</taxon>
        <taxon>Bifidobacteriaceae</taxon>
        <taxon>Bifidobacterium</taxon>
    </lineage>
</organism>
<keyword evidence="1" id="KW-0805">Transcription regulation</keyword>
<evidence type="ECO:0000256" key="3">
    <source>
        <dbReference type="ARBA" id="ARBA00023163"/>
    </source>
</evidence>
<dbReference type="AlphaFoldDB" id="A0A7Y0F1K2"/>
<evidence type="ECO:0000256" key="1">
    <source>
        <dbReference type="ARBA" id="ARBA00023015"/>
    </source>
</evidence>
<evidence type="ECO:0000259" key="4">
    <source>
        <dbReference type="PROSITE" id="PS50932"/>
    </source>
</evidence>
<dbReference type="Gene3D" id="3.40.50.2300">
    <property type="match status" value="2"/>
</dbReference>
<dbReference type="PANTHER" id="PTHR30146:SF153">
    <property type="entry name" value="LACTOSE OPERON REPRESSOR"/>
    <property type="match status" value="1"/>
</dbReference>
<comment type="caution">
    <text evidence="5">The sequence shown here is derived from an EMBL/GenBank/DDBJ whole genome shotgun (WGS) entry which is preliminary data.</text>
</comment>
<dbReference type="SUPFAM" id="SSF47413">
    <property type="entry name" value="lambda repressor-like DNA-binding domains"/>
    <property type="match status" value="1"/>
</dbReference>
<keyword evidence="3" id="KW-0804">Transcription</keyword>
<dbReference type="PROSITE" id="PS50932">
    <property type="entry name" value="HTH_LACI_2"/>
    <property type="match status" value="1"/>
</dbReference>
<feature type="domain" description="HTH lacI-type" evidence="4">
    <location>
        <begin position="15"/>
        <end position="69"/>
    </location>
</feature>
<keyword evidence="6" id="KW-1185">Reference proteome</keyword>
<reference evidence="5 6" key="1">
    <citation type="submission" date="2020-02" db="EMBL/GenBank/DDBJ databases">
        <title>Characterization of phylogenetic diversity of novel bifidobacterial species isolated in Czech ZOOs.</title>
        <authorList>
            <person name="Lugli G.A."/>
            <person name="Vera N.B."/>
            <person name="Ventura M."/>
        </authorList>
    </citation>
    <scope>NUCLEOTIDE SEQUENCE [LARGE SCALE GENOMIC DNA]</scope>
    <source>
        <strain evidence="5 6">DSM 109958</strain>
    </source>
</reference>
<dbReference type="GO" id="GO:0000976">
    <property type="term" value="F:transcription cis-regulatory region binding"/>
    <property type="evidence" value="ECO:0007669"/>
    <property type="project" value="TreeGrafter"/>
</dbReference>
<evidence type="ECO:0000313" key="6">
    <source>
        <dbReference type="Proteomes" id="UP000588277"/>
    </source>
</evidence>
<dbReference type="GO" id="GO:0003700">
    <property type="term" value="F:DNA-binding transcription factor activity"/>
    <property type="evidence" value="ECO:0007669"/>
    <property type="project" value="TreeGrafter"/>
</dbReference>
<dbReference type="EMBL" id="JAAIIH010000004">
    <property type="protein sequence ID" value="NMN00330.1"/>
    <property type="molecule type" value="Genomic_DNA"/>
</dbReference>
<dbReference type="InterPro" id="IPR010982">
    <property type="entry name" value="Lambda_DNA-bd_dom_sf"/>
</dbReference>
<dbReference type="RefSeq" id="WP_169275484.1">
    <property type="nucleotide sequence ID" value="NZ_JAAIIH010000004.1"/>
</dbReference>